<dbReference type="EMBL" id="CP002838">
    <property type="protein sequence ID" value="AEM39680.1"/>
    <property type="molecule type" value="Genomic_DNA"/>
</dbReference>
<dbReference type="InterPro" id="IPR051462">
    <property type="entry name" value="CBS_domain-containing"/>
</dbReference>
<protein>
    <submittedName>
        <fullName evidence="4">CBS domain containing protein</fullName>
    </submittedName>
</protein>
<keyword evidence="1" id="KW-0677">Repeat</keyword>
<gene>
    <name evidence="4" type="ordered locus">Pyrfu_1826</name>
</gene>
<sequence length="305" mass="33915">MRWLRSDGKPNISDRIYKVEGDAQIMATRPVYTTAKTSPVLEAAELIAYRWVRALPVIHPGDKTLVGIVTAMDMVNYFGGGEYYNIVQNRHKDNIFHALRLEPVESIMNPNPVTVGPEAKLPDIIEKMVVHNIGVLPVVLPDGRVYGIITEHDIVERLIEKNVGRRVEEVMSKNVVTIDKRATVKEAAETMVKFGFRRLPIVDEETGEIWGMITAKDIVRYFGRHDAFSNAPSGKMSEALSVPVTLVGTKEFYTIEPEADVGEAATKMMERKVSSLLVVKDGKLVGIITERDILFAVATAKSPTV</sequence>
<dbReference type="PANTHER" id="PTHR48108">
    <property type="entry name" value="CBS DOMAIN-CONTAINING PROTEIN CBSX2, CHLOROPLASTIC"/>
    <property type="match status" value="1"/>
</dbReference>
<dbReference type="SMART" id="SM00116">
    <property type="entry name" value="CBS"/>
    <property type="match status" value="4"/>
</dbReference>
<dbReference type="eggNOG" id="arCOG00600">
    <property type="taxonomic scope" value="Archaea"/>
</dbReference>
<dbReference type="Pfam" id="PF00571">
    <property type="entry name" value="CBS"/>
    <property type="match status" value="4"/>
</dbReference>
<evidence type="ECO:0000313" key="5">
    <source>
        <dbReference type="Proteomes" id="UP000001037"/>
    </source>
</evidence>
<proteinExistence type="predicted"/>
<feature type="domain" description="CBS" evidence="3">
    <location>
        <begin position="171"/>
        <end position="228"/>
    </location>
</feature>
<dbReference type="KEGG" id="pfm:Pyrfu_1826"/>
<feature type="domain" description="CBS" evidence="3">
    <location>
        <begin position="248"/>
        <end position="304"/>
    </location>
</feature>
<dbReference type="InParanoid" id="G0ECW0"/>
<reference evidence="4 5" key="1">
    <citation type="journal article" date="2011" name="Stand. Genomic Sci.">
        <title>Complete genome sequence of the hyperthermophilic chemolithoautotroph Pyrolobus fumarii type strain (1A).</title>
        <authorList>
            <person name="Anderson I."/>
            <person name="Goker M."/>
            <person name="Nolan M."/>
            <person name="Lucas S."/>
            <person name="Hammon N."/>
            <person name="Deshpande S."/>
            <person name="Cheng J.F."/>
            <person name="Tapia R."/>
            <person name="Han C."/>
            <person name="Goodwin L."/>
            <person name="Pitluck S."/>
            <person name="Huntemann M."/>
            <person name="Liolios K."/>
            <person name="Ivanova N."/>
            <person name="Pagani I."/>
            <person name="Mavromatis K."/>
            <person name="Ovchinikova G."/>
            <person name="Pati A."/>
            <person name="Chen A."/>
            <person name="Palaniappan K."/>
            <person name="Land M."/>
            <person name="Hauser L."/>
            <person name="Brambilla E.M."/>
            <person name="Huber H."/>
            <person name="Yasawong M."/>
            <person name="Rohde M."/>
            <person name="Spring S."/>
            <person name="Abt B."/>
            <person name="Sikorski J."/>
            <person name="Wirth R."/>
            <person name="Detter J.C."/>
            <person name="Woyke T."/>
            <person name="Bristow J."/>
            <person name="Eisen J.A."/>
            <person name="Markowitz V."/>
            <person name="Hugenholtz P."/>
            <person name="Kyrpides N.C."/>
            <person name="Klenk H.P."/>
            <person name="Lapidus A."/>
        </authorList>
    </citation>
    <scope>NUCLEOTIDE SEQUENCE [LARGE SCALE GENOMIC DNA]</scope>
    <source>
        <strain evidence="5">DSM 11204 / 1A</strain>
    </source>
</reference>
<feature type="domain" description="CBS" evidence="3">
    <location>
        <begin position="26"/>
        <end position="84"/>
    </location>
</feature>
<dbReference type="Gene3D" id="3.10.580.10">
    <property type="entry name" value="CBS-domain"/>
    <property type="match status" value="2"/>
</dbReference>
<keyword evidence="5" id="KW-1185">Reference proteome</keyword>
<accession>G0ECW0</accession>
<evidence type="ECO:0000256" key="1">
    <source>
        <dbReference type="ARBA" id="ARBA00022737"/>
    </source>
</evidence>
<dbReference type="CDD" id="cd17778">
    <property type="entry name" value="CBS_arch_repeat2"/>
    <property type="match status" value="1"/>
</dbReference>
<evidence type="ECO:0000313" key="4">
    <source>
        <dbReference type="EMBL" id="AEM39680.1"/>
    </source>
</evidence>
<evidence type="ECO:0000256" key="2">
    <source>
        <dbReference type="PROSITE-ProRule" id="PRU00703"/>
    </source>
</evidence>
<dbReference type="InterPro" id="IPR000644">
    <property type="entry name" value="CBS_dom"/>
</dbReference>
<dbReference type="PANTHER" id="PTHR48108:SF26">
    <property type="entry name" value="CBS DOMAIN-CONTAINING PROTEIN DDB_G0289609"/>
    <property type="match status" value="1"/>
</dbReference>
<evidence type="ECO:0000259" key="3">
    <source>
        <dbReference type="PROSITE" id="PS51371"/>
    </source>
</evidence>
<dbReference type="Proteomes" id="UP000001037">
    <property type="component" value="Chromosome"/>
</dbReference>
<dbReference type="InterPro" id="IPR046342">
    <property type="entry name" value="CBS_dom_sf"/>
</dbReference>
<dbReference type="PROSITE" id="PS51371">
    <property type="entry name" value="CBS"/>
    <property type="match status" value="4"/>
</dbReference>
<dbReference type="HOGENOM" id="CLU_076812_0_0_2"/>
<dbReference type="CDD" id="cd17777">
    <property type="entry name" value="CBS_arch_repeat1"/>
    <property type="match status" value="1"/>
</dbReference>
<organism evidence="4 5">
    <name type="scientific">Pyrolobus fumarii (strain DSM 11204 / 1A)</name>
    <dbReference type="NCBI Taxonomy" id="694429"/>
    <lineage>
        <taxon>Archaea</taxon>
        <taxon>Thermoproteota</taxon>
        <taxon>Thermoprotei</taxon>
        <taxon>Desulfurococcales</taxon>
        <taxon>Pyrodictiaceae</taxon>
        <taxon>Pyrolobus</taxon>
    </lineage>
</organism>
<dbReference type="FunCoup" id="G0ECW0">
    <property type="interactions" value="42"/>
</dbReference>
<dbReference type="AlphaFoldDB" id="G0ECW0"/>
<dbReference type="SUPFAM" id="SSF54631">
    <property type="entry name" value="CBS-domain pair"/>
    <property type="match status" value="2"/>
</dbReference>
<keyword evidence="2" id="KW-0129">CBS domain</keyword>
<name>G0ECW0_PYRF1</name>
<dbReference type="STRING" id="694429.Pyrfu_1826"/>
<feature type="domain" description="CBS" evidence="3">
    <location>
        <begin position="108"/>
        <end position="169"/>
    </location>
</feature>